<keyword evidence="1" id="KW-0812">Transmembrane</keyword>
<gene>
    <name evidence="2" type="ORF">LCGC14_2854660</name>
</gene>
<name>A0A0F9AYA5_9ZZZZ</name>
<feature type="transmembrane region" description="Helical" evidence="1">
    <location>
        <begin position="5"/>
        <end position="23"/>
    </location>
</feature>
<dbReference type="EMBL" id="LAZR01055004">
    <property type="protein sequence ID" value="KKK77331.1"/>
    <property type="molecule type" value="Genomic_DNA"/>
</dbReference>
<evidence type="ECO:0000256" key="1">
    <source>
        <dbReference type="SAM" id="Phobius"/>
    </source>
</evidence>
<proteinExistence type="predicted"/>
<sequence>KVAEVAVIIITPYGVYLALLRYWPSFVEDFFDGADSSVGKKWTIGVVFLMIIVTTAIIFGALSIIAHKGIILNWQWAQVLAGS</sequence>
<accession>A0A0F9AYA5</accession>
<organism evidence="2">
    <name type="scientific">marine sediment metagenome</name>
    <dbReference type="NCBI Taxonomy" id="412755"/>
    <lineage>
        <taxon>unclassified sequences</taxon>
        <taxon>metagenomes</taxon>
        <taxon>ecological metagenomes</taxon>
    </lineage>
</organism>
<protein>
    <submittedName>
        <fullName evidence="2">Uncharacterized protein</fullName>
    </submittedName>
</protein>
<feature type="non-terminal residue" evidence="2">
    <location>
        <position position="1"/>
    </location>
</feature>
<reference evidence="2" key="1">
    <citation type="journal article" date="2015" name="Nature">
        <title>Complex archaea that bridge the gap between prokaryotes and eukaryotes.</title>
        <authorList>
            <person name="Spang A."/>
            <person name="Saw J.H."/>
            <person name="Jorgensen S.L."/>
            <person name="Zaremba-Niedzwiedzka K."/>
            <person name="Martijn J."/>
            <person name="Lind A.E."/>
            <person name="van Eijk R."/>
            <person name="Schleper C."/>
            <person name="Guy L."/>
            <person name="Ettema T.J."/>
        </authorList>
    </citation>
    <scope>NUCLEOTIDE SEQUENCE</scope>
</reference>
<feature type="transmembrane region" description="Helical" evidence="1">
    <location>
        <begin position="43"/>
        <end position="66"/>
    </location>
</feature>
<comment type="caution">
    <text evidence="2">The sequence shown here is derived from an EMBL/GenBank/DDBJ whole genome shotgun (WGS) entry which is preliminary data.</text>
</comment>
<keyword evidence="1" id="KW-1133">Transmembrane helix</keyword>
<keyword evidence="1" id="KW-0472">Membrane</keyword>
<evidence type="ECO:0000313" key="2">
    <source>
        <dbReference type="EMBL" id="KKK77331.1"/>
    </source>
</evidence>
<dbReference type="AlphaFoldDB" id="A0A0F9AYA5"/>